<protein>
    <submittedName>
        <fullName evidence="1">Uncharacterized protein</fullName>
    </submittedName>
</protein>
<accession>A0A0B7AY66</accession>
<proteinExistence type="predicted"/>
<dbReference type="AlphaFoldDB" id="A0A0B7AY66"/>
<name>A0A0B7AY66_9EUPU</name>
<reference evidence="1" key="1">
    <citation type="submission" date="2014-12" db="EMBL/GenBank/DDBJ databases">
        <title>Insight into the proteome of Arion vulgaris.</title>
        <authorList>
            <person name="Aradska J."/>
            <person name="Bulat T."/>
            <person name="Smidak R."/>
            <person name="Sarate P."/>
            <person name="Gangsoo J."/>
            <person name="Sialana F."/>
            <person name="Bilban M."/>
            <person name="Lubec G."/>
        </authorList>
    </citation>
    <scope>NUCLEOTIDE SEQUENCE</scope>
    <source>
        <tissue evidence="1">Skin</tissue>
    </source>
</reference>
<sequence length="69" mass="7398">QNLILSDVDYHYNNNNHRFTTVSGGLYRGAGPLASADAAGFGGGNIMAFKQVASESSAVKQVEHIRNIF</sequence>
<dbReference type="EMBL" id="HACG01038893">
    <property type="protein sequence ID" value="CEK85758.1"/>
    <property type="molecule type" value="Transcribed_RNA"/>
</dbReference>
<evidence type="ECO:0000313" key="1">
    <source>
        <dbReference type="EMBL" id="CEK85758.1"/>
    </source>
</evidence>
<feature type="non-terminal residue" evidence="1">
    <location>
        <position position="69"/>
    </location>
</feature>
<organism evidence="1">
    <name type="scientific">Arion vulgaris</name>
    <dbReference type="NCBI Taxonomy" id="1028688"/>
    <lineage>
        <taxon>Eukaryota</taxon>
        <taxon>Metazoa</taxon>
        <taxon>Spiralia</taxon>
        <taxon>Lophotrochozoa</taxon>
        <taxon>Mollusca</taxon>
        <taxon>Gastropoda</taxon>
        <taxon>Heterobranchia</taxon>
        <taxon>Euthyneura</taxon>
        <taxon>Panpulmonata</taxon>
        <taxon>Eupulmonata</taxon>
        <taxon>Stylommatophora</taxon>
        <taxon>Helicina</taxon>
        <taxon>Arionoidea</taxon>
        <taxon>Arionidae</taxon>
        <taxon>Arion</taxon>
    </lineage>
</organism>
<gene>
    <name evidence="1" type="primary">ORF150070</name>
</gene>
<feature type="non-terminal residue" evidence="1">
    <location>
        <position position="1"/>
    </location>
</feature>